<proteinExistence type="predicted"/>
<protein>
    <submittedName>
        <fullName evidence="1">Uncharacterized protein</fullName>
    </submittedName>
</protein>
<keyword evidence="2" id="KW-1185">Reference proteome</keyword>
<evidence type="ECO:0000313" key="1">
    <source>
        <dbReference type="EMBL" id="KAG7046918.1"/>
    </source>
</evidence>
<gene>
    <name evidence="1" type="ORF">JMJ77_015135</name>
</gene>
<dbReference type="AlphaFoldDB" id="A0A9P7R1S3"/>
<dbReference type="Proteomes" id="UP000699042">
    <property type="component" value="Unassembled WGS sequence"/>
</dbReference>
<comment type="caution">
    <text evidence="1">The sequence shown here is derived from an EMBL/GenBank/DDBJ whole genome shotgun (WGS) entry which is preliminary data.</text>
</comment>
<organism evidence="1 2">
    <name type="scientific">Colletotrichum scovillei</name>
    <dbReference type="NCBI Taxonomy" id="1209932"/>
    <lineage>
        <taxon>Eukaryota</taxon>
        <taxon>Fungi</taxon>
        <taxon>Dikarya</taxon>
        <taxon>Ascomycota</taxon>
        <taxon>Pezizomycotina</taxon>
        <taxon>Sordariomycetes</taxon>
        <taxon>Hypocreomycetidae</taxon>
        <taxon>Glomerellales</taxon>
        <taxon>Glomerellaceae</taxon>
        <taxon>Colletotrichum</taxon>
        <taxon>Colletotrichum acutatum species complex</taxon>
    </lineage>
</organism>
<accession>A0A9P7R1S3</accession>
<evidence type="ECO:0000313" key="2">
    <source>
        <dbReference type="Proteomes" id="UP000699042"/>
    </source>
</evidence>
<dbReference type="EMBL" id="JAESDN010000008">
    <property type="protein sequence ID" value="KAG7046918.1"/>
    <property type="molecule type" value="Genomic_DNA"/>
</dbReference>
<sequence>MGTRCFDGWMDLRTLNSSYSCQYVL</sequence>
<reference evidence="1" key="1">
    <citation type="submission" date="2021-05" db="EMBL/GenBank/DDBJ databases">
        <title>Comparative genomics of three Colletotrichum scovillei strains and genetic complementation revealed genes involved fungal growth and virulence on chili pepper.</title>
        <authorList>
            <person name="Hsieh D.-K."/>
            <person name="Chuang S.-C."/>
            <person name="Chen C.-Y."/>
            <person name="Chao Y.-T."/>
            <person name="Lu M.-Y.J."/>
            <person name="Lee M.-H."/>
            <person name="Shih M.-C."/>
        </authorList>
    </citation>
    <scope>NUCLEOTIDE SEQUENCE</scope>
    <source>
        <strain evidence="1">Coll-153</strain>
    </source>
</reference>
<name>A0A9P7R1S3_9PEZI</name>